<sequence length="198" mass="22196">MIERIWSELTVDLVGGLSDVKCQDTTYDIVDLANMPISSLIQLCQFSETERAHHTTMHLSTQCFPASPAYIEERLFNAGLNLVIRSQQPLFAAEGSESSWPVHTNVCAMLTRNNRSGFYEEWRLAVCFESKDVFAVELQAVRSASEGDQTKTSIPDCAEALSGVKILHSSYMGLEIDYATVMQRLYLQASNIVRSFRS</sequence>
<dbReference type="Proteomes" id="UP000095192">
    <property type="component" value="Unassembled WGS sequence"/>
</dbReference>
<evidence type="ECO:0000313" key="1">
    <source>
        <dbReference type="EMBL" id="OEH74408.1"/>
    </source>
</evidence>
<proteinExistence type="predicted"/>
<dbReference type="EMBL" id="JROU02002050">
    <property type="protein sequence ID" value="OEH74408.1"/>
    <property type="molecule type" value="Genomic_DNA"/>
</dbReference>
<accession>A0A1D3CTA8</accession>
<dbReference type="VEuPathDB" id="ToxoDB:cyc_08754"/>
<keyword evidence="2" id="KW-1185">Reference proteome</keyword>
<organism evidence="1 2">
    <name type="scientific">Cyclospora cayetanensis</name>
    <dbReference type="NCBI Taxonomy" id="88456"/>
    <lineage>
        <taxon>Eukaryota</taxon>
        <taxon>Sar</taxon>
        <taxon>Alveolata</taxon>
        <taxon>Apicomplexa</taxon>
        <taxon>Conoidasida</taxon>
        <taxon>Coccidia</taxon>
        <taxon>Eucoccidiorida</taxon>
        <taxon>Eimeriorina</taxon>
        <taxon>Eimeriidae</taxon>
        <taxon>Cyclospora</taxon>
    </lineage>
</organism>
<gene>
    <name evidence="1" type="ORF">cyc_08754</name>
</gene>
<evidence type="ECO:0000313" key="2">
    <source>
        <dbReference type="Proteomes" id="UP000095192"/>
    </source>
</evidence>
<name>A0A1D3CTA8_9EIME</name>
<dbReference type="AlphaFoldDB" id="A0A1D3CTA8"/>
<dbReference type="InParanoid" id="A0A1D3CTA8"/>
<reference evidence="1 2" key="1">
    <citation type="journal article" date="2016" name="BMC Genomics">
        <title>Comparative genomics reveals Cyclospora cayetanensis possesses coccidia-like metabolism and invasion components but unique surface antigens.</title>
        <authorList>
            <person name="Liu S."/>
            <person name="Wang L."/>
            <person name="Zheng H."/>
            <person name="Xu Z."/>
            <person name="Roellig D.M."/>
            <person name="Li N."/>
            <person name="Frace M.A."/>
            <person name="Tang K."/>
            <person name="Arrowood M.J."/>
            <person name="Moss D.M."/>
            <person name="Zhang L."/>
            <person name="Feng Y."/>
            <person name="Xiao L."/>
        </authorList>
    </citation>
    <scope>NUCLEOTIDE SEQUENCE [LARGE SCALE GENOMIC DNA]</scope>
    <source>
        <strain evidence="1 2">CHN_HEN01</strain>
    </source>
</reference>
<protein>
    <submittedName>
        <fullName evidence="1">Retrotransposon nucleocapsid related protein</fullName>
    </submittedName>
</protein>
<comment type="caution">
    <text evidence="1">The sequence shown here is derived from an EMBL/GenBank/DDBJ whole genome shotgun (WGS) entry which is preliminary data.</text>
</comment>